<proteinExistence type="predicted"/>
<evidence type="ECO:0000313" key="2">
    <source>
        <dbReference type="Proteomes" id="UP000193538"/>
    </source>
</evidence>
<dbReference type="Proteomes" id="UP000193538">
    <property type="component" value="Unassembled WGS sequence"/>
</dbReference>
<reference evidence="1 2" key="1">
    <citation type="journal article" date="2016" name="Eur. J. Clin. Microbiol. Infect. Dis.">
        <title>Whole genome sequencing as a tool for phylogenetic analysis of clinical strains of Mitis group streptococci.</title>
        <authorList>
            <person name="Rasmussen L.H."/>
            <person name="Dargis R."/>
            <person name="Hojholt K."/>
            <person name="Christensen J.J."/>
            <person name="Skovgaard O."/>
            <person name="Justesen U.S."/>
            <person name="Rosenvinge F.S."/>
            <person name="Moser C."/>
            <person name="Lukjancenko O."/>
            <person name="Rasmussen S."/>
            <person name="Nielsen X.C."/>
        </authorList>
    </citation>
    <scope>NUCLEOTIDE SEQUENCE [LARGE SCALE GENOMIC DNA]</scope>
    <source>
        <strain evidence="1 2">OD_348934_12</strain>
    </source>
</reference>
<name>A0A1X1FWV0_STROR</name>
<accession>A0A1X1FWV0</accession>
<gene>
    <name evidence="1" type="ORF">B7729_04125</name>
</gene>
<sequence>MFHKIFSNDDLAAFHYRSLGTFFLQQKRPHNLHSGFAHYRIIKIYYLCCFSNFHTRKNHK</sequence>
<dbReference type="AlphaFoldDB" id="A0A1X1FWV0"/>
<comment type="caution">
    <text evidence="1">The sequence shown here is derived from an EMBL/GenBank/DDBJ whole genome shotgun (WGS) entry which is preliminary data.</text>
</comment>
<protein>
    <submittedName>
        <fullName evidence="1">Uncharacterized protein</fullName>
    </submittedName>
</protein>
<dbReference type="EMBL" id="NCUC01000013">
    <property type="protein sequence ID" value="ORO38827.1"/>
    <property type="molecule type" value="Genomic_DNA"/>
</dbReference>
<evidence type="ECO:0000313" key="1">
    <source>
        <dbReference type="EMBL" id="ORO38827.1"/>
    </source>
</evidence>
<organism evidence="1 2">
    <name type="scientific">Streptococcus oralis subsp. tigurinus</name>
    <dbReference type="NCBI Taxonomy" id="1077464"/>
    <lineage>
        <taxon>Bacteria</taxon>
        <taxon>Bacillati</taxon>
        <taxon>Bacillota</taxon>
        <taxon>Bacilli</taxon>
        <taxon>Lactobacillales</taxon>
        <taxon>Streptococcaceae</taxon>
        <taxon>Streptococcus</taxon>
    </lineage>
</organism>